<evidence type="ECO:0000313" key="1">
    <source>
        <dbReference type="EMBL" id="KAJ0048374.1"/>
    </source>
</evidence>
<accession>A0ACC0ZAD5</accession>
<organism evidence="1 2">
    <name type="scientific">Pistacia integerrima</name>
    <dbReference type="NCBI Taxonomy" id="434235"/>
    <lineage>
        <taxon>Eukaryota</taxon>
        <taxon>Viridiplantae</taxon>
        <taxon>Streptophyta</taxon>
        <taxon>Embryophyta</taxon>
        <taxon>Tracheophyta</taxon>
        <taxon>Spermatophyta</taxon>
        <taxon>Magnoliopsida</taxon>
        <taxon>eudicotyledons</taxon>
        <taxon>Gunneridae</taxon>
        <taxon>Pentapetalae</taxon>
        <taxon>rosids</taxon>
        <taxon>malvids</taxon>
        <taxon>Sapindales</taxon>
        <taxon>Anacardiaceae</taxon>
        <taxon>Pistacia</taxon>
    </lineage>
</organism>
<comment type="caution">
    <text evidence="1">The sequence shown here is derived from an EMBL/GenBank/DDBJ whole genome shotgun (WGS) entry which is preliminary data.</text>
</comment>
<protein>
    <submittedName>
        <fullName evidence="1">Uncharacterized protein</fullName>
    </submittedName>
</protein>
<evidence type="ECO:0000313" key="2">
    <source>
        <dbReference type="Proteomes" id="UP001163603"/>
    </source>
</evidence>
<name>A0ACC0ZAD5_9ROSI</name>
<proteinExistence type="predicted"/>
<gene>
    <name evidence="1" type="ORF">Pint_16632</name>
</gene>
<reference evidence="2" key="1">
    <citation type="journal article" date="2023" name="G3 (Bethesda)">
        <title>Genome assembly and association tests identify interacting loci associated with vigor, precocity, and sex in interspecific pistachio rootstocks.</title>
        <authorList>
            <person name="Palmer W."/>
            <person name="Jacygrad E."/>
            <person name="Sagayaradj S."/>
            <person name="Cavanaugh K."/>
            <person name="Han R."/>
            <person name="Bertier L."/>
            <person name="Beede B."/>
            <person name="Kafkas S."/>
            <person name="Golino D."/>
            <person name="Preece J."/>
            <person name="Michelmore R."/>
        </authorList>
    </citation>
    <scope>NUCLEOTIDE SEQUENCE [LARGE SCALE GENOMIC DNA]</scope>
</reference>
<dbReference type="Proteomes" id="UP001163603">
    <property type="component" value="Chromosome 2"/>
</dbReference>
<sequence length="520" mass="58564">MNYKRLQILLRQCNTLEFLKQIHAQAVTLGILHHHQPFACKLLNSYAKLGTSQEPNTLFSQIQNPDIVSWTCLINLHVQVREPRKALWVFSRLICRNIEPDSYSVVAALSACKCIKDLACGRIVHGIIVRFSLAFDPIVGNALIDMYSKNKDIESTEKVFKCMECKDIASWNSLLNGFAMVNDLESSRLVFDEMPQRNSVSWNAMITAYVRGKEIVEALELFREMKAGEECCTVITIVALLSGCADIGALDLGKCIHGYVSKSNLGFGVTVNNALMDMYAKSGCLDMALKVISEIREKDVFSWTTLISGYAFHGKGKNALEVFGDMIELKIKPNEVTFLSVLSACSHAGLLVEGQRLFNRMNKFYGLQPKIEHYGCMVDLLGRAGLLEEAKDFIEQMPINPDAVIWRSLLRACLVHGNLNLAEMAAKMLIELEPDDDGVYILLWNIYFAANRQEDALKMRTFMRNQKVMKKSGCSWVEVNGVTHEFKADYVMHHAGTEIFLVLEGINEQTKLDGQFFVLE</sequence>
<dbReference type="EMBL" id="CM047737">
    <property type="protein sequence ID" value="KAJ0048374.1"/>
    <property type="molecule type" value="Genomic_DNA"/>
</dbReference>
<keyword evidence="2" id="KW-1185">Reference proteome</keyword>